<keyword evidence="8 10" id="KW-0594">Phospholipid biosynthesis</keyword>
<dbReference type="PANTHER" id="PTHR30309:SF0">
    <property type="entry name" value="GLYCEROL-3-PHOSPHATE ACYLTRANSFERASE-RELATED"/>
    <property type="match status" value="1"/>
</dbReference>
<evidence type="ECO:0000256" key="7">
    <source>
        <dbReference type="ARBA" id="ARBA00023136"/>
    </source>
</evidence>
<dbReference type="AlphaFoldDB" id="A0A4R3LQN1"/>
<evidence type="ECO:0000256" key="6">
    <source>
        <dbReference type="ARBA" id="ARBA00023098"/>
    </source>
</evidence>
<keyword evidence="1 10" id="KW-1003">Cell membrane</keyword>
<dbReference type="Proteomes" id="UP000294664">
    <property type="component" value="Unassembled WGS sequence"/>
</dbReference>
<accession>A0A4R3LQN1</accession>
<evidence type="ECO:0000313" key="12">
    <source>
        <dbReference type="Proteomes" id="UP000294664"/>
    </source>
</evidence>
<dbReference type="GO" id="GO:0043772">
    <property type="term" value="F:acyl-phosphate glycerol-3-phosphate acyltransferase activity"/>
    <property type="evidence" value="ECO:0007669"/>
    <property type="project" value="UniProtKB-UniRule"/>
</dbReference>
<evidence type="ECO:0000256" key="3">
    <source>
        <dbReference type="ARBA" id="ARBA00022679"/>
    </source>
</evidence>
<evidence type="ECO:0000256" key="9">
    <source>
        <dbReference type="ARBA" id="ARBA00023264"/>
    </source>
</evidence>
<dbReference type="EC" id="2.3.1.275" evidence="10"/>
<comment type="pathway">
    <text evidence="10">Lipid metabolism; phospholipid metabolism.</text>
</comment>
<dbReference type="UniPathway" id="UPA00085"/>
<proteinExistence type="inferred from homology"/>
<keyword evidence="5 10" id="KW-1133">Transmembrane helix</keyword>
<evidence type="ECO:0000256" key="8">
    <source>
        <dbReference type="ARBA" id="ARBA00023209"/>
    </source>
</evidence>
<feature type="transmembrane region" description="Helical" evidence="10">
    <location>
        <begin position="116"/>
        <end position="140"/>
    </location>
</feature>
<keyword evidence="11" id="KW-0012">Acyltransferase</keyword>
<comment type="similarity">
    <text evidence="10">Belongs to the PlsY family.</text>
</comment>
<keyword evidence="9 10" id="KW-1208">Phospholipid metabolism</keyword>
<dbReference type="GO" id="GO:0008654">
    <property type="term" value="P:phospholipid biosynthetic process"/>
    <property type="evidence" value="ECO:0007669"/>
    <property type="project" value="UniProtKB-UniRule"/>
</dbReference>
<dbReference type="Pfam" id="PF02660">
    <property type="entry name" value="G3P_acyltransf"/>
    <property type="match status" value="1"/>
</dbReference>
<comment type="caution">
    <text evidence="11">The sequence shown here is derived from an EMBL/GenBank/DDBJ whole genome shotgun (WGS) entry which is preliminary data.</text>
</comment>
<comment type="catalytic activity">
    <reaction evidence="10">
        <text>an acyl phosphate + sn-glycerol 3-phosphate = a 1-acyl-sn-glycero-3-phosphate + phosphate</text>
        <dbReference type="Rhea" id="RHEA:34075"/>
        <dbReference type="ChEBI" id="CHEBI:43474"/>
        <dbReference type="ChEBI" id="CHEBI:57597"/>
        <dbReference type="ChEBI" id="CHEBI:57970"/>
        <dbReference type="ChEBI" id="CHEBI:59918"/>
        <dbReference type="EC" id="2.3.1.275"/>
    </reaction>
</comment>
<keyword evidence="4 10" id="KW-0812">Transmembrane</keyword>
<dbReference type="HAMAP" id="MF_01043">
    <property type="entry name" value="PlsY"/>
    <property type="match status" value="1"/>
</dbReference>
<keyword evidence="7 10" id="KW-0472">Membrane</keyword>
<feature type="transmembrane region" description="Helical" evidence="10">
    <location>
        <begin position="12"/>
        <end position="32"/>
    </location>
</feature>
<evidence type="ECO:0000256" key="1">
    <source>
        <dbReference type="ARBA" id="ARBA00022475"/>
    </source>
</evidence>
<evidence type="ECO:0000256" key="5">
    <source>
        <dbReference type="ARBA" id="ARBA00022989"/>
    </source>
</evidence>
<keyword evidence="12" id="KW-1185">Reference proteome</keyword>
<evidence type="ECO:0000256" key="2">
    <source>
        <dbReference type="ARBA" id="ARBA00022516"/>
    </source>
</evidence>
<feature type="transmembrane region" description="Helical" evidence="10">
    <location>
        <begin position="89"/>
        <end position="109"/>
    </location>
</feature>
<dbReference type="InterPro" id="IPR003811">
    <property type="entry name" value="G3P_acylTferase_PlsY"/>
</dbReference>
<keyword evidence="6 10" id="KW-0443">Lipid metabolism</keyword>
<comment type="subunit">
    <text evidence="10">Probably interacts with PlsX.</text>
</comment>
<evidence type="ECO:0000256" key="4">
    <source>
        <dbReference type="ARBA" id="ARBA00022692"/>
    </source>
</evidence>
<dbReference type="EMBL" id="SMAI01000011">
    <property type="protein sequence ID" value="TCT02864.1"/>
    <property type="molecule type" value="Genomic_DNA"/>
</dbReference>
<organism evidence="11 12">
    <name type="scientific">Aquabacter spiritensis</name>
    <dbReference type="NCBI Taxonomy" id="933073"/>
    <lineage>
        <taxon>Bacteria</taxon>
        <taxon>Pseudomonadati</taxon>
        <taxon>Pseudomonadota</taxon>
        <taxon>Alphaproteobacteria</taxon>
        <taxon>Hyphomicrobiales</taxon>
        <taxon>Xanthobacteraceae</taxon>
        <taxon>Aquabacter</taxon>
    </lineage>
</organism>
<dbReference type="GO" id="GO:0005886">
    <property type="term" value="C:plasma membrane"/>
    <property type="evidence" value="ECO:0007669"/>
    <property type="project" value="UniProtKB-SubCell"/>
</dbReference>
<comment type="subcellular location">
    <subcellularLocation>
        <location evidence="10">Cell membrane</location>
        <topology evidence="10">Multi-pass membrane protein</topology>
    </subcellularLocation>
</comment>
<protein>
    <recommendedName>
        <fullName evidence="10">Glycerol-3-phosphate acyltransferase</fullName>
    </recommendedName>
    <alternativeName>
        <fullName evidence="10">Acyl-PO4 G3P acyltransferase</fullName>
    </alternativeName>
    <alternativeName>
        <fullName evidence="10">Acyl-phosphate--glycerol-3-phosphate acyltransferase</fullName>
    </alternativeName>
    <alternativeName>
        <fullName evidence="10">G3P acyltransferase</fullName>
        <shortName evidence="10">GPAT</shortName>
        <ecNumber evidence="10">2.3.1.275</ecNumber>
    </alternativeName>
    <alternativeName>
        <fullName evidence="10">Lysophosphatidic acid synthase</fullName>
        <shortName evidence="10">LPA synthase</shortName>
    </alternativeName>
</protein>
<sequence>MTSLSWSLSLPLALAALAVGYLFGAIPFGILVTRMAGTADLRSIGSGNIGATNVLRTGRKDLAALTLLGDALKGTAAVLIARAALGEEAALAAALGAFCGHLWPVWLGFRGGKGVATFLGVTLALLWPAGIAFALVWLAIAAATKYSSLAALAASLATCLAAAALGATPTALLLAVLTALLWLKHRENIGRLIAGTESRIGGKGGPKAGGPAA</sequence>
<comment type="function">
    <text evidence="10">Catalyzes the transfer of an acyl group from acyl-phosphate (acyl-PO(4)) to glycerol-3-phosphate (G3P) to form lysophosphatidic acid (LPA). This enzyme utilizes acyl-phosphate as fatty acyl donor, but not acyl-CoA or acyl-ACP.</text>
</comment>
<keyword evidence="2 10" id="KW-0444">Lipid biosynthesis</keyword>
<reference evidence="11 12" key="1">
    <citation type="submission" date="2019-03" db="EMBL/GenBank/DDBJ databases">
        <title>Genomic Encyclopedia of Type Strains, Phase IV (KMG-IV): sequencing the most valuable type-strain genomes for metagenomic binning, comparative biology and taxonomic classification.</title>
        <authorList>
            <person name="Goeker M."/>
        </authorList>
    </citation>
    <scope>NUCLEOTIDE SEQUENCE [LARGE SCALE GENOMIC DNA]</scope>
    <source>
        <strain evidence="11 12">DSM 9035</strain>
    </source>
</reference>
<keyword evidence="3 10" id="KW-0808">Transferase</keyword>
<dbReference type="SMART" id="SM01207">
    <property type="entry name" value="G3P_acyltransf"/>
    <property type="match status" value="1"/>
</dbReference>
<gene>
    <name evidence="10" type="primary">plsY</name>
    <name evidence="11" type="ORF">EDC64_11136</name>
</gene>
<feature type="transmembrane region" description="Helical" evidence="10">
    <location>
        <begin position="62"/>
        <end position="83"/>
    </location>
</feature>
<evidence type="ECO:0000313" key="11">
    <source>
        <dbReference type="EMBL" id="TCT02864.1"/>
    </source>
</evidence>
<dbReference type="RefSeq" id="WP_165933798.1">
    <property type="nucleotide sequence ID" value="NZ_SMAI01000011.1"/>
</dbReference>
<dbReference type="NCBIfam" id="TIGR00023">
    <property type="entry name" value="glycerol-3-phosphate 1-O-acyltransferase PlsY"/>
    <property type="match status" value="1"/>
</dbReference>
<evidence type="ECO:0000256" key="10">
    <source>
        <dbReference type="HAMAP-Rule" id="MF_01043"/>
    </source>
</evidence>
<feature type="transmembrane region" description="Helical" evidence="10">
    <location>
        <begin position="152"/>
        <end position="183"/>
    </location>
</feature>
<name>A0A4R3LQN1_9HYPH</name>
<dbReference type="PANTHER" id="PTHR30309">
    <property type="entry name" value="INNER MEMBRANE PROTEIN YGIH"/>
    <property type="match status" value="1"/>
</dbReference>